<evidence type="ECO:0000313" key="3">
    <source>
        <dbReference type="WBParaSite" id="nRc.2.0.1.t33371-RA"/>
    </source>
</evidence>
<protein>
    <submittedName>
        <fullName evidence="3">Uncharacterized protein</fullName>
    </submittedName>
</protein>
<proteinExistence type="predicted"/>
<sequence>MYTSLIISFGKANLAEEMSFVIKIARQKISTNPSIALITLSPVGLNLLVFQPLYVMTLVSAIQSHFRRWNYHLF</sequence>
<organism evidence="2 3">
    <name type="scientific">Romanomermis culicivorax</name>
    <name type="common">Nematode worm</name>
    <dbReference type="NCBI Taxonomy" id="13658"/>
    <lineage>
        <taxon>Eukaryota</taxon>
        <taxon>Metazoa</taxon>
        <taxon>Ecdysozoa</taxon>
        <taxon>Nematoda</taxon>
        <taxon>Enoplea</taxon>
        <taxon>Dorylaimia</taxon>
        <taxon>Mermithida</taxon>
        <taxon>Mermithoidea</taxon>
        <taxon>Mermithidae</taxon>
        <taxon>Romanomermis</taxon>
    </lineage>
</organism>
<evidence type="ECO:0000313" key="2">
    <source>
        <dbReference type="Proteomes" id="UP000887565"/>
    </source>
</evidence>
<dbReference type="WBParaSite" id="nRc.2.0.1.t33371-RA">
    <property type="protein sequence ID" value="nRc.2.0.1.t33371-RA"/>
    <property type="gene ID" value="nRc.2.0.1.g33371"/>
</dbReference>
<reference evidence="3" key="1">
    <citation type="submission" date="2022-11" db="UniProtKB">
        <authorList>
            <consortium name="WormBaseParasite"/>
        </authorList>
    </citation>
    <scope>IDENTIFICATION</scope>
</reference>
<feature type="transmembrane region" description="Helical" evidence="1">
    <location>
        <begin position="35"/>
        <end position="59"/>
    </location>
</feature>
<dbReference type="AlphaFoldDB" id="A0A915K3T9"/>
<keyword evidence="2" id="KW-1185">Reference proteome</keyword>
<dbReference type="Proteomes" id="UP000887565">
    <property type="component" value="Unplaced"/>
</dbReference>
<keyword evidence="1" id="KW-0812">Transmembrane</keyword>
<keyword evidence="1" id="KW-0472">Membrane</keyword>
<accession>A0A915K3T9</accession>
<name>A0A915K3T9_ROMCU</name>
<keyword evidence="1" id="KW-1133">Transmembrane helix</keyword>
<evidence type="ECO:0000256" key="1">
    <source>
        <dbReference type="SAM" id="Phobius"/>
    </source>
</evidence>